<dbReference type="EMBL" id="CP038637">
    <property type="protein sequence ID" value="QBY56013.1"/>
    <property type="molecule type" value="Genomic_DNA"/>
</dbReference>
<accession>A0A4P7LQT2</accession>
<organism evidence="4 5">
    <name type="scientific">Cupriavidus oxalaticus</name>
    <dbReference type="NCBI Taxonomy" id="96344"/>
    <lineage>
        <taxon>Bacteria</taxon>
        <taxon>Pseudomonadati</taxon>
        <taxon>Pseudomonadota</taxon>
        <taxon>Betaproteobacteria</taxon>
        <taxon>Burkholderiales</taxon>
        <taxon>Burkholderiaceae</taxon>
        <taxon>Cupriavidus</taxon>
    </lineage>
</organism>
<keyword evidence="1" id="KW-0229">DNA integration</keyword>
<dbReference type="SUPFAM" id="SSF56349">
    <property type="entry name" value="DNA breaking-rejoining enzymes"/>
    <property type="match status" value="1"/>
</dbReference>
<dbReference type="KEGG" id="cox:E0W60_33695"/>
<dbReference type="GO" id="GO:0015074">
    <property type="term" value="P:DNA integration"/>
    <property type="evidence" value="ECO:0007669"/>
    <property type="project" value="UniProtKB-KW"/>
</dbReference>
<feature type="domain" description="Tyr recombinase" evidence="3">
    <location>
        <begin position="183"/>
        <end position="398"/>
    </location>
</feature>
<keyword evidence="2" id="KW-0233">DNA recombination</keyword>
<dbReference type="GO" id="GO:0003677">
    <property type="term" value="F:DNA binding"/>
    <property type="evidence" value="ECO:0007669"/>
    <property type="project" value="InterPro"/>
</dbReference>
<dbReference type="PROSITE" id="PS51898">
    <property type="entry name" value="TYR_RECOMBINASE"/>
    <property type="match status" value="1"/>
</dbReference>
<evidence type="ECO:0000256" key="1">
    <source>
        <dbReference type="ARBA" id="ARBA00022908"/>
    </source>
</evidence>
<dbReference type="AlphaFoldDB" id="A0A4P7LQT2"/>
<dbReference type="GO" id="GO:0006310">
    <property type="term" value="P:DNA recombination"/>
    <property type="evidence" value="ECO:0007669"/>
    <property type="project" value="UniProtKB-KW"/>
</dbReference>
<reference evidence="4 5" key="1">
    <citation type="submission" date="2019-03" db="EMBL/GenBank/DDBJ databases">
        <title>Efficiently degradation of phenoxyalkanoic acid herbicides by Cupriavidus oxalaticus strain X32.</title>
        <authorList>
            <person name="Sheng X."/>
        </authorList>
    </citation>
    <scope>NUCLEOTIDE SEQUENCE [LARGE SCALE GENOMIC DNA]</scope>
    <source>
        <strain evidence="4 5">X32</strain>
        <plasmid evidence="4 5">unnamed2</plasmid>
    </source>
</reference>
<geneLocation type="plasmid" evidence="4">
    <name>unnamed2</name>
</geneLocation>
<dbReference type="RefSeq" id="WP_135707184.1">
    <property type="nucleotide sequence ID" value="NZ_CP038637.1"/>
</dbReference>
<evidence type="ECO:0000259" key="3">
    <source>
        <dbReference type="PROSITE" id="PS51898"/>
    </source>
</evidence>
<dbReference type="InterPro" id="IPR011010">
    <property type="entry name" value="DNA_brk_join_enz"/>
</dbReference>
<dbReference type="InterPro" id="IPR002104">
    <property type="entry name" value="Integrase_catalytic"/>
</dbReference>
<dbReference type="PANTHER" id="PTHR30349">
    <property type="entry name" value="PHAGE INTEGRASE-RELATED"/>
    <property type="match status" value="1"/>
</dbReference>
<evidence type="ECO:0000313" key="4">
    <source>
        <dbReference type="EMBL" id="QBY56013.1"/>
    </source>
</evidence>
<dbReference type="Proteomes" id="UP000295294">
    <property type="component" value="Plasmid unnamed2"/>
</dbReference>
<dbReference type="OrthoDB" id="8610787at2"/>
<sequence>MSDSLALRPTLTTPSEAFAMLRKRTLPRHLDGSAGSNRSPGRQQVAADRDWDAIELWLSQYKEGSPTFLAYEKEVSRFYVWVLLTLQKPLSSVVHEDWLRYTEFLVDPQPAALWVGPKRPRLGRDGRVSDAYKPFAGPLQPKSIALAERAIWRMFSWLRDAGYLAGNPLLTLSRRGSPVVKARRTNRMLEDDQWLCLLNWLAASKRDTVNERRQYARNRWLIALFYSTGIRSSEALTATMGDIERIKDLRTQKSRAFLHVTGKGSKPREIPLTDEVLHELSLYRQSFGLSASIAPREETPLIFSIHVKERLRPLTRQALYTVFKGMFEAAAETLEDKAAADHLKAASTHWLRHMAASAMLRNGTPLLVVRDVLGHADLSTTSLYSHSQVLDMHREVEAHNHLDLHQASKE</sequence>
<gene>
    <name evidence="4" type="ORF">E0W60_33695</name>
</gene>
<dbReference type="Pfam" id="PF00589">
    <property type="entry name" value="Phage_integrase"/>
    <property type="match status" value="1"/>
</dbReference>
<protein>
    <submittedName>
        <fullName evidence="4">Integrase</fullName>
    </submittedName>
</protein>
<dbReference type="Gene3D" id="1.10.443.10">
    <property type="entry name" value="Intergrase catalytic core"/>
    <property type="match status" value="1"/>
</dbReference>
<dbReference type="InterPro" id="IPR050090">
    <property type="entry name" value="Tyrosine_recombinase_XerCD"/>
</dbReference>
<dbReference type="PANTHER" id="PTHR30349:SF64">
    <property type="entry name" value="PROPHAGE INTEGRASE INTD-RELATED"/>
    <property type="match status" value="1"/>
</dbReference>
<proteinExistence type="predicted"/>
<evidence type="ECO:0000313" key="5">
    <source>
        <dbReference type="Proteomes" id="UP000295294"/>
    </source>
</evidence>
<name>A0A4P7LQT2_9BURK</name>
<evidence type="ECO:0000256" key="2">
    <source>
        <dbReference type="ARBA" id="ARBA00023172"/>
    </source>
</evidence>
<keyword evidence="4" id="KW-0614">Plasmid</keyword>
<dbReference type="InterPro" id="IPR013762">
    <property type="entry name" value="Integrase-like_cat_sf"/>
</dbReference>